<dbReference type="RefSeq" id="WP_085195041.1">
    <property type="nucleotide sequence ID" value="NZ_AP022314.1"/>
</dbReference>
<dbReference type="Proteomes" id="UP000464624">
    <property type="component" value="Chromosome"/>
</dbReference>
<feature type="signal peptide" evidence="1">
    <location>
        <begin position="1"/>
        <end position="35"/>
    </location>
</feature>
<gene>
    <name evidence="2" type="ORF">MYXE_32220</name>
</gene>
<dbReference type="KEGG" id="mxe:MYXE_32220"/>
<dbReference type="AlphaFoldDB" id="A0AAD1H303"/>
<dbReference type="EMBL" id="AP022314">
    <property type="protein sequence ID" value="BBU23432.1"/>
    <property type="molecule type" value="Genomic_DNA"/>
</dbReference>
<protein>
    <recommendedName>
        <fullName evidence="4">Secreted protein</fullName>
    </recommendedName>
</protein>
<evidence type="ECO:0000256" key="1">
    <source>
        <dbReference type="SAM" id="SignalP"/>
    </source>
</evidence>
<organism evidence="2 3">
    <name type="scientific">Mycobacterium xenopi</name>
    <dbReference type="NCBI Taxonomy" id="1789"/>
    <lineage>
        <taxon>Bacteria</taxon>
        <taxon>Bacillati</taxon>
        <taxon>Actinomycetota</taxon>
        <taxon>Actinomycetes</taxon>
        <taxon>Mycobacteriales</taxon>
        <taxon>Mycobacteriaceae</taxon>
        <taxon>Mycobacterium</taxon>
    </lineage>
</organism>
<keyword evidence="1" id="KW-0732">Signal</keyword>
<dbReference type="PROSITE" id="PS51318">
    <property type="entry name" value="TAT"/>
    <property type="match status" value="1"/>
</dbReference>
<sequence length="79" mass="8398">MSVSSDVARRAAIGAVGAGLVGGALLFGAAPAAHATPAPTSAGPAMTTVTNVAAAGYGSPLPQHWWHHRGWWHRWWWWW</sequence>
<proteinExistence type="predicted"/>
<evidence type="ECO:0000313" key="3">
    <source>
        <dbReference type="Proteomes" id="UP000464624"/>
    </source>
</evidence>
<dbReference type="InterPro" id="IPR006311">
    <property type="entry name" value="TAT_signal"/>
</dbReference>
<evidence type="ECO:0008006" key="4">
    <source>
        <dbReference type="Google" id="ProtNLM"/>
    </source>
</evidence>
<name>A0AAD1H303_MYCXE</name>
<reference evidence="2 3" key="1">
    <citation type="submission" date="2019-12" db="EMBL/GenBank/DDBJ databases">
        <title>Complete genome sequence of Mycolicibacterium xenopi str. JCM15661T.</title>
        <authorList>
            <person name="Yoshida M."/>
            <person name="Fukano H."/>
            <person name="Asakura T."/>
            <person name="Hoshino Y."/>
        </authorList>
    </citation>
    <scope>NUCLEOTIDE SEQUENCE [LARGE SCALE GENOMIC DNA]</scope>
    <source>
        <strain evidence="2 3">JCM 15661T</strain>
    </source>
</reference>
<evidence type="ECO:0000313" key="2">
    <source>
        <dbReference type="EMBL" id="BBU23432.1"/>
    </source>
</evidence>
<accession>A0AAD1H303</accession>
<feature type="chain" id="PRO_5042099933" description="Secreted protein" evidence="1">
    <location>
        <begin position="36"/>
        <end position="79"/>
    </location>
</feature>